<sequence length="239" mass="26177">MDDLKEALGTTADATVFRKLAEVDYRSSYSHRGGFYTLDEIARFDTLGLWSFRQVWFSRFGTLVSTVEALVTAAEAGYDASELEGVLQVEAKQALLGLVKSGRLTRQKVGSRYLYLAPDASLRRSQLAARSVYDSEPSGLHLGAGLRLLPDELKAAIVLFYSLLDERQRRLYAGLEAMKIGHGGDTQIAGLLDMDPGTVARGRRELLGGDVETDRVRRSGGGRHSAQKKLPRSSPQSPS</sequence>
<evidence type="ECO:0000256" key="1">
    <source>
        <dbReference type="SAM" id="MobiDB-lite"/>
    </source>
</evidence>
<organism evidence="2">
    <name type="scientific">mine drainage metagenome</name>
    <dbReference type="NCBI Taxonomy" id="410659"/>
    <lineage>
        <taxon>unclassified sequences</taxon>
        <taxon>metagenomes</taxon>
        <taxon>ecological metagenomes</taxon>
    </lineage>
</organism>
<protein>
    <submittedName>
        <fullName evidence="2">Uncharacterized protein</fullName>
    </submittedName>
</protein>
<gene>
    <name evidence="2" type="ORF">B2A_03722</name>
</gene>
<dbReference type="EMBL" id="AUZZ01002480">
    <property type="protein sequence ID" value="EQD60335.1"/>
    <property type="molecule type" value="Genomic_DNA"/>
</dbReference>
<feature type="compositionally biased region" description="Basic residues" evidence="1">
    <location>
        <begin position="218"/>
        <end position="231"/>
    </location>
</feature>
<feature type="region of interest" description="Disordered" evidence="1">
    <location>
        <begin position="206"/>
        <end position="239"/>
    </location>
</feature>
<reference evidence="2" key="2">
    <citation type="journal article" date="2014" name="ISME J.">
        <title>Microbial stratification in low pH oxic and suboxic macroscopic growths along an acid mine drainage.</title>
        <authorList>
            <person name="Mendez-Garcia C."/>
            <person name="Mesa V."/>
            <person name="Sprenger R.R."/>
            <person name="Richter M."/>
            <person name="Diez M.S."/>
            <person name="Solano J."/>
            <person name="Bargiela R."/>
            <person name="Golyshina O.V."/>
            <person name="Manteca A."/>
            <person name="Ramos J.L."/>
            <person name="Gallego J.R."/>
            <person name="Llorente I."/>
            <person name="Martins Dos Santos V.A."/>
            <person name="Jensen O.N."/>
            <person name="Pelaez A.I."/>
            <person name="Sanchez J."/>
            <person name="Ferrer M."/>
        </authorList>
    </citation>
    <scope>NUCLEOTIDE SEQUENCE</scope>
</reference>
<proteinExistence type="predicted"/>
<feature type="compositionally biased region" description="Basic and acidic residues" evidence="1">
    <location>
        <begin position="206"/>
        <end position="217"/>
    </location>
</feature>
<reference evidence="2" key="1">
    <citation type="submission" date="2013-08" db="EMBL/GenBank/DDBJ databases">
        <authorList>
            <person name="Mendez C."/>
            <person name="Richter M."/>
            <person name="Ferrer M."/>
            <person name="Sanchez J."/>
        </authorList>
    </citation>
    <scope>NUCLEOTIDE SEQUENCE</scope>
</reference>
<name>T1C2H1_9ZZZZ</name>
<dbReference type="AlphaFoldDB" id="T1C2H1"/>
<accession>T1C2H1</accession>
<comment type="caution">
    <text evidence="2">The sequence shown here is derived from an EMBL/GenBank/DDBJ whole genome shotgun (WGS) entry which is preliminary data.</text>
</comment>
<evidence type="ECO:0000313" key="2">
    <source>
        <dbReference type="EMBL" id="EQD60335.1"/>
    </source>
</evidence>